<reference evidence="1" key="1">
    <citation type="submission" date="2019-04" db="EMBL/GenBank/DDBJ databases">
        <title>Microbes associate with the intestines of laboratory mice.</title>
        <authorList>
            <person name="Navarre W."/>
            <person name="Wong E."/>
            <person name="Huang K."/>
            <person name="Tropini C."/>
            <person name="Ng K."/>
            <person name="Yu B."/>
        </authorList>
    </citation>
    <scope>NUCLEOTIDE SEQUENCE</scope>
    <source>
        <strain evidence="1">NM01_1-7b</strain>
    </source>
</reference>
<organism evidence="1 2">
    <name type="scientific">Petralouisia muris</name>
    <dbReference type="NCBI Taxonomy" id="3032872"/>
    <lineage>
        <taxon>Bacteria</taxon>
        <taxon>Bacillati</taxon>
        <taxon>Bacillota</taxon>
        <taxon>Clostridia</taxon>
        <taxon>Lachnospirales</taxon>
        <taxon>Lachnospiraceae</taxon>
        <taxon>Petralouisia</taxon>
    </lineage>
</organism>
<gene>
    <name evidence="1" type="ORF">E5329_12570</name>
</gene>
<evidence type="ECO:0000313" key="1">
    <source>
        <dbReference type="EMBL" id="TGY95819.1"/>
    </source>
</evidence>
<comment type="caution">
    <text evidence="1">The sequence shown here is derived from an EMBL/GenBank/DDBJ whole genome shotgun (WGS) entry which is preliminary data.</text>
</comment>
<dbReference type="Proteomes" id="UP000304953">
    <property type="component" value="Unassembled WGS sequence"/>
</dbReference>
<sequence>MGFMSEEYIAARTGEPLEARLKNSGTFRQQMKSLRKASKAFTRDSVKSEECWEAFDRLEEEWSKCNIVDKFVYYCDRHK</sequence>
<keyword evidence="2" id="KW-1185">Reference proteome</keyword>
<name>A0AC61RVU7_9FIRM</name>
<dbReference type="EMBL" id="SRYA01000023">
    <property type="protein sequence ID" value="TGY95819.1"/>
    <property type="molecule type" value="Genomic_DNA"/>
</dbReference>
<protein>
    <submittedName>
        <fullName evidence="1">Uncharacterized protein</fullName>
    </submittedName>
</protein>
<accession>A0AC61RVU7</accession>
<evidence type="ECO:0000313" key="2">
    <source>
        <dbReference type="Proteomes" id="UP000304953"/>
    </source>
</evidence>
<proteinExistence type="predicted"/>